<evidence type="ECO:0000313" key="6">
    <source>
        <dbReference type="Proteomes" id="UP000624325"/>
    </source>
</evidence>
<name>A0ABQ4C9N1_9ACTN</name>
<evidence type="ECO:0000256" key="1">
    <source>
        <dbReference type="ARBA" id="ARBA00023015"/>
    </source>
</evidence>
<sequence length="320" mass="35420">MIRYRFGRDDLLRTRFAIAPLMELLGAFYVLRRPERYTVHRRWVQWAAPRVPELDLSLLDAAAPFGGPYWPVFVSPPPREPHPTIETELDRVARTPPGQVKAEITQRYGHDVPDGARPFVDDPARALAALVAQMRALWGAALAPRWPTISALLESELTARARSLVAVGSRAAFADLHPSVTWEAGCLSVRETVRSVDVELAGRGLLLIPSAFTWPLVWPRTDPPWDPALVYPPAGIGDIWEPAPAGDASLESLIGRRRARILRELDRPAATLDLAGRMRISAGGISDHLSVLRRAGLVTRRREGRRVVYARTLAGDALCP</sequence>
<reference evidence="5 6" key="1">
    <citation type="submission" date="2021-01" db="EMBL/GenBank/DDBJ databases">
        <title>Whole genome shotgun sequence of Asanoa iriomotensis NBRC 100142.</title>
        <authorList>
            <person name="Komaki H."/>
            <person name="Tamura T."/>
        </authorList>
    </citation>
    <scope>NUCLEOTIDE SEQUENCE [LARGE SCALE GENOMIC DNA]</scope>
    <source>
        <strain evidence="5 6">NBRC 100142</strain>
    </source>
</reference>
<dbReference type="Pfam" id="PF12840">
    <property type="entry name" value="HTH_20"/>
    <property type="match status" value="1"/>
</dbReference>
<comment type="caution">
    <text evidence="5">The sequence shown here is derived from an EMBL/GenBank/DDBJ whole genome shotgun (WGS) entry which is preliminary data.</text>
</comment>
<accession>A0ABQ4C9N1</accession>
<keyword evidence="2" id="KW-0238">DNA-binding</keyword>
<dbReference type="InterPro" id="IPR036388">
    <property type="entry name" value="WH-like_DNA-bd_sf"/>
</dbReference>
<feature type="domain" description="HTH arsR-type" evidence="4">
    <location>
        <begin position="236"/>
        <end position="320"/>
    </location>
</feature>
<dbReference type="RefSeq" id="WP_203706312.1">
    <property type="nucleotide sequence ID" value="NZ_BAAALU010000006.1"/>
</dbReference>
<evidence type="ECO:0000313" key="5">
    <source>
        <dbReference type="EMBL" id="GIF59481.1"/>
    </source>
</evidence>
<dbReference type="Pfam" id="PF19361">
    <property type="entry name" value="DUF5937"/>
    <property type="match status" value="1"/>
</dbReference>
<dbReference type="PROSITE" id="PS50987">
    <property type="entry name" value="HTH_ARSR_2"/>
    <property type="match status" value="1"/>
</dbReference>
<keyword evidence="6" id="KW-1185">Reference proteome</keyword>
<dbReference type="CDD" id="cd00090">
    <property type="entry name" value="HTH_ARSR"/>
    <property type="match status" value="1"/>
</dbReference>
<dbReference type="PRINTS" id="PR00778">
    <property type="entry name" value="HTHARSR"/>
</dbReference>
<organism evidence="5 6">
    <name type="scientific">Asanoa iriomotensis</name>
    <dbReference type="NCBI Taxonomy" id="234613"/>
    <lineage>
        <taxon>Bacteria</taxon>
        <taxon>Bacillati</taxon>
        <taxon>Actinomycetota</taxon>
        <taxon>Actinomycetes</taxon>
        <taxon>Micromonosporales</taxon>
        <taxon>Micromonosporaceae</taxon>
        <taxon>Asanoa</taxon>
    </lineage>
</organism>
<dbReference type="InterPro" id="IPR001845">
    <property type="entry name" value="HTH_ArsR_DNA-bd_dom"/>
</dbReference>
<keyword evidence="3" id="KW-0804">Transcription</keyword>
<dbReference type="EMBL" id="BONC01000048">
    <property type="protein sequence ID" value="GIF59481.1"/>
    <property type="molecule type" value="Genomic_DNA"/>
</dbReference>
<dbReference type="PANTHER" id="PTHR43132:SF6">
    <property type="entry name" value="HTH-TYPE TRANSCRIPTIONAL REPRESSOR CZRA"/>
    <property type="match status" value="1"/>
</dbReference>
<evidence type="ECO:0000256" key="3">
    <source>
        <dbReference type="ARBA" id="ARBA00023163"/>
    </source>
</evidence>
<evidence type="ECO:0000259" key="4">
    <source>
        <dbReference type="PROSITE" id="PS50987"/>
    </source>
</evidence>
<dbReference type="InterPro" id="IPR045981">
    <property type="entry name" value="DUF5937"/>
</dbReference>
<dbReference type="SUPFAM" id="SSF46785">
    <property type="entry name" value="Winged helix' DNA-binding domain"/>
    <property type="match status" value="1"/>
</dbReference>
<keyword evidence="1" id="KW-0805">Transcription regulation</keyword>
<proteinExistence type="predicted"/>
<evidence type="ECO:0000256" key="2">
    <source>
        <dbReference type="ARBA" id="ARBA00023125"/>
    </source>
</evidence>
<dbReference type="InterPro" id="IPR051011">
    <property type="entry name" value="Metal_resp_trans_reg"/>
</dbReference>
<dbReference type="InterPro" id="IPR036390">
    <property type="entry name" value="WH_DNA-bd_sf"/>
</dbReference>
<dbReference type="InterPro" id="IPR011991">
    <property type="entry name" value="ArsR-like_HTH"/>
</dbReference>
<dbReference type="Proteomes" id="UP000624325">
    <property type="component" value="Unassembled WGS sequence"/>
</dbReference>
<dbReference type="Gene3D" id="1.10.10.10">
    <property type="entry name" value="Winged helix-like DNA-binding domain superfamily/Winged helix DNA-binding domain"/>
    <property type="match status" value="1"/>
</dbReference>
<dbReference type="PANTHER" id="PTHR43132">
    <property type="entry name" value="ARSENICAL RESISTANCE OPERON REPRESSOR ARSR-RELATED"/>
    <property type="match status" value="1"/>
</dbReference>
<dbReference type="SMART" id="SM00418">
    <property type="entry name" value="HTH_ARSR"/>
    <property type="match status" value="1"/>
</dbReference>
<gene>
    <name evidence="5" type="ORF">Air01nite_55760</name>
</gene>
<protein>
    <submittedName>
        <fullName evidence="5">ArsR family transcriptional regulator</fullName>
    </submittedName>
</protein>